<protein>
    <recommendedName>
        <fullName evidence="2">Glycosyltransferase</fullName>
    </recommendedName>
</protein>
<sequence>MDSLYIVIPTVKSYKVALDLLLLSLPEQWKTKLIIVYQKEKEESFTVFADNHIEVYLDRNIYEYGSWIGVNLLLENKIIPDDSWFLFLHDTCKCGPKTYEKCQDLLNSFTDSEFDIIWLTLKGESNIGLFRRMAITEGAKMYGNEYTMTKMDAIDYEQRHYSKLSPKKINVPQLFLDTDKILTGIKPIYGVHKRTVFYIETIDLEKYYVMIYSEEQHPQAP</sequence>
<dbReference type="AlphaFoldDB" id="A0A6C0KD35"/>
<name>A0A6C0KD35_9ZZZZ</name>
<accession>A0A6C0KD35</accession>
<evidence type="ECO:0000313" key="1">
    <source>
        <dbReference type="EMBL" id="QHU14094.1"/>
    </source>
</evidence>
<organism evidence="1">
    <name type="scientific">viral metagenome</name>
    <dbReference type="NCBI Taxonomy" id="1070528"/>
    <lineage>
        <taxon>unclassified sequences</taxon>
        <taxon>metagenomes</taxon>
        <taxon>organismal metagenomes</taxon>
    </lineage>
</organism>
<dbReference type="EMBL" id="MN740830">
    <property type="protein sequence ID" value="QHU14094.1"/>
    <property type="molecule type" value="Genomic_DNA"/>
</dbReference>
<proteinExistence type="predicted"/>
<evidence type="ECO:0008006" key="2">
    <source>
        <dbReference type="Google" id="ProtNLM"/>
    </source>
</evidence>
<reference evidence="1" key="1">
    <citation type="journal article" date="2020" name="Nature">
        <title>Giant virus diversity and host interactions through global metagenomics.</title>
        <authorList>
            <person name="Schulz F."/>
            <person name="Roux S."/>
            <person name="Paez-Espino D."/>
            <person name="Jungbluth S."/>
            <person name="Walsh D.A."/>
            <person name="Denef V.J."/>
            <person name="McMahon K.D."/>
            <person name="Konstantinidis K.T."/>
            <person name="Eloe-Fadrosh E.A."/>
            <person name="Kyrpides N.C."/>
            <person name="Woyke T."/>
        </authorList>
    </citation>
    <scope>NUCLEOTIDE SEQUENCE</scope>
    <source>
        <strain evidence="1">GVMAG-S-1101182-85</strain>
    </source>
</reference>